<dbReference type="AlphaFoldDB" id="A0A378F6B5"/>
<dbReference type="Proteomes" id="UP000255167">
    <property type="component" value="Unassembled WGS sequence"/>
</dbReference>
<dbReference type="EMBL" id="UGNC01000004">
    <property type="protein sequence ID" value="STW40621.1"/>
    <property type="molecule type" value="Genomic_DNA"/>
</dbReference>
<evidence type="ECO:0000313" key="2">
    <source>
        <dbReference type="Proteomes" id="UP000255167"/>
    </source>
</evidence>
<gene>
    <name evidence="1" type="ORF">NCTC9617_02165</name>
</gene>
<evidence type="ECO:0000313" key="1">
    <source>
        <dbReference type="EMBL" id="STW40621.1"/>
    </source>
</evidence>
<reference evidence="1 2" key="1">
    <citation type="submission" date="2018-06" db="EMBL/GenBank/DDBJ databases">
        <authorList>
            <consortium name="Pathogen Informatics"/>
            <person name="Doyle S."/>
        </authorList>
    </citation>
    <scope>NUCLEOTIDE SEQUENCE [LARGE SCALE GENOMIC DNA]</scope>
    <source>
        <strain evidence="1 2">NCTC9617</strain>
    </source>
</reference>
<name>A0A378F6B5_KLEPN</name>
<organism evidence="1 2">
    <name type="scientific">Klebsiella pneumoniae</name>
    <dbReference type="NCBI Taxonomy" id="573"/>
    <lineage>
        <taxon>Bacteria</taxon>
        <taxon>Pseudomonadati</taxon>
        <taxon>Pseudomonadota</taxon>
        <taxon>Gammaproteobacteria</taxon>
        <taxon>Enterobacterales</taxon>
        <taxon>Enterobacteriaceae</taxon>
        <taxon>Klebsiella/Raoultella group</taxon>
        <taxon>Klebsiella</taxon>
        <taxon>Klebsiella pneumoniae complex</taxon>
    </lineage>
</organism>
<accession>A0A378F6B5</accession>
<protein>
    <submittedName>
        <fullName evidence="1">Membrane protein</fullName>
    </submittedName>
</protein>
<sequence length="35" mass="4011">MHKVLFFLILAVSLAVIGRYAERIWHAGEGQVEKK</sequence>
<proteinExistence type="predicted"/>